<dbReference type="EMBL" id="JAKWBI020000685">
    <property type="protein sequence ID" value="KAJ2892965.1"/>
    <property type="molecule type" value="Genomic_DNA"/>
</dbReference>
<evidence type="ECO:0000313" key="2">
    <source>
        <dbReference type="EMBL" id="KAJ2892965.1"/>
    </source>
</evidence>
<dbReference type="AlphaFoldDB" id="A0AAD5WM64"/>
<gene>
    <name evidence="2" type="ORF">MKZ38_009164</name>
</gene>
<comment type="caution">
    <text evidence="2">The sequence shown here is derived from an EMBL/GenBank/DDBJ whole genome shotgun (WGS) entry which is preliminary data.</text>
</comment>
<keyword evidence="3" id="KW-1185">Reference proteome</keyword>
<protein>
    <submittedName>
        <fullName evidence="2">Uncharacterized protein</fullName>
    </submittedName>
</protein>
<dbReference type="Proteomes" id="UP001201980">
    <property type="component" value="Unassembled WGS sequence"/>
</dbReference>
<accession>A0AAD5WM64</accession>
<name>A0AAD5WM64_9PEZI</name>
<feature type="region of interest" description="Disordered" evidence="1">
    <location>
        <begin position="73"/>
        <end position="100"/>
    </location>
</feature>
<reference evidence="2" key="1">
    <citation type="submission" date="2022-07" db="EMBL/GenBank/DDBJ databases">
        <title>Draft genome sequence of Zalerion maritima ATCC 34329, a (micro)plastics degrading marine fungus.</title>
        <authorList>
            <person name="Paco A."/>
            <person name="Goncalves M.F.M."/>
            <person name="Rocha-Santos T.A.P."/>
            <person name="Alves A."/>
        </authorList>
    </citation>
    <scope>NUCLEOTIDE SEQUENCE</scope>
    <source>
        <strain evidence="2">ATCC 34329</strain>
    </source>
</reference>
<evidence type="ECO:0000313" key="3">
    <source>
        <dbReference type="Proteomes" id="UP001201980"/>
    </source>
</evidence>
<organism evidence="2 3">
    <name type="scientific">Zalerion maritima</name>
    <dbReference type="NCBI Taxonomy" id="339359"/>
    <lineage>
        <taxon>Eukaryota</taxon>
        <taxon>Fungi</taxon>
        <taxon>Dikarya</taxon>
        <taxon>Ascomycota</taxon>
        <taxon>Pezizomycotina</taxon>
        <taxon>Sordariomycetes</taxon>
        <taxon>Lulworthiomycetidae</taxon>
        <taxon>Lulworthiales</taxon>
        <taxon>Lulworthiaceae</taxon>
        <taxon>Zalerion</taxon>
    </lineage>
</organism>
<evidence type="ECO:0000256" key="1">
    <source>
        <dbReference type="SAM" id="MobiDB-lite"/>
    </source>
</evidence>
<proteinExistence type="predicted"/>
<sequence length="100" mass="11590">MPWTPEPEPYDPEIYAAWGRKHFGDNWVRDPVYLERQKVLRVLEYKIEGRPFEPDGTDDEGWKRLWARLSKDLPSVKQGSNPASPMPPNNSDSDLSGYNT</sequence>